<name>A0ABX4YL05_9LEPT</name>
<protein>
    <submittedName>
        <fullName evidence="1">Uncharacterized protein</fullName>
    </submittedName>
</protein>
<reference evidence="1" key="1">
    <citation type="submission" date="2018-01" db="EMBL/GenBank/DDBJ databases">
        <title>Genomic characterization of Leptospira inadai serogroup Lyme isolated from captured rat in Brazil and comparative analysis with human reference strain.</title>
        <authorList>
            <person name="Moreno L.Z."/>
            <person name="Loureiro A.P."/>
            <person name="Miraglia F."/>
            <person name="Kremer F.S."/>
            <person name="Eslabao M.R."/>
            <person name="Dellagostin O.A."/>
            <person name="Lilenbaum W."/>
            <person name="Moreno A.M."/>
        </authorList>
    </citation>
    <scope>NUCLEOTIDE SEQUENCE [LARGE SCALE GENOMIC DNA]</scope>
    <source>
        <strain evidence="1">M34/99</strain>
    </source>
</reference>
<sequence length="561" mass="66361">MQRSKGGKEKFDSSKEWRWEQTRELFTDWVAEWPTVSGFKKYLLWDGFPIWWVTNLVQKDAFTNNAWYIELHRRLKGERAKRFRPKNSFFVLFRLLLDFLKHSVFWLLVRSLPPKKAISEKRIWFHGLEYNIIESKGLLFDRMYEGSYLLDEKFDYTSGFLVRLNFNKADILRHRSWRRKISSYHARFERDLVFLDSYLRYSDIVEIYISIIKNYIKFLIFWGRKSNRKITVGAVEFSDIVFSELQNSFLGIIPWSLLYAAMFQRWLDEQEKSPVIVNYGETLSPIRAVNYKVQNHISKPIWVTIQHATAYRNKLGLYHRYSEFNKLPDNSDDFLSPMPDYYFIHGKQFEDILREYYPKERIVKIGCLKYDSLYALKREIRKSKKKPIRGTNVLVLAPSIGDEEMILRLFSGLDSIDGWRLVLSKHPIVPESHIKKIIDENDIRISLDRIPSMSTKDLIPTSTAVLTGFSGIALESVYLGVPAIRVLDPDIPPAVEQEPGIPWIETQSELLDLLRHYRQKPKSFLADRTIDQTIQDFFFKIDGKVAERFWINLDTIIKGKV</sequence>
<keyword evidence="2" id="KW-1185">Reference proteome</keyword>
<accession>A0ABX4YL05</accession>
<gene>
    <name evidence="1" type="ORF">BES34_007375</name>
</gene>
<proteinExistence type="predicted"/>
<dbReference type="InterPro" id="IPR043148">
    <property type="entry name" value="TagF_C"/>
</dbReference>
<organism evidence="1 2">
    <name type="scientific">Leptospira inadai serovar Lyme</name>
    <dbReference type="NCBI Taxonomy" id="293084"/>
    <lineage>
        <taxon>Bacteria</taxon>
        <taxon>Pseudomonadati</taxon>
        <taxon>Spirochaetota</taxon>
        <taxon>Spirochaetia</taxon>
        <taxon>Leptospirales</taxon>
        <taxon>Leptospiraceae</taxon>
        <taxon>Leptospira</taxon>
    </lineage>
</organism>
<dbReference type="RefSeq" id="WP_010418445.1">
    <property type="nucleotide sequence ID" value="NZ_MCRM02000005.1"/>
</dbReference>
<dbReference type="Gene3D" id="3.40.50.12580">
    <property type="match status" value="1"/>
</dbReference>
<dbReference type="SUPFAM" id="SSF53756">
    <property type="entry name" value="UDP-Glycosyltransferase/glycogen phosphorylase"/>
    <property type="match status" value="1"/>
</dbReference>
<evidence type="ECO:0000313" key="2">
    <source>
        <dbReference type="Proteomes" id="UP000094669"/>
    </source>
</evidence>
<evidence type="ECO:0000313" key="1">
    <source>
        <dbReference type="EMBL" id="PNV75840.1"/>
    </source>
</evidence>
<comment type="caution">
    <text evidence="1">The sequence shown here is derived from an EMBL/GenBank/DDBJ whole genome shotgun (WGS) entry which is preliminary data.</text>
</comment>
<dbReference type="Proteomes" id="UP000094669">
    <property type="component" value="Unassembled WGS sequence"/>
</dbReference>
<dbReference type="EMBL" id="MCRM02000005">
    <property type="protein sequence ID" value="PNV75840.1"/>
    <property type="molecule type" value="Genomic_DNA"/>
</dbReference>